<protein>
    <submittedName>
        <fullName evidence="1">Uncharacterized protein</fullName>
    </submittedName>
</protein>
<dbReference type="Proteomes" id="UP000814128">
    <property type="component" value="Unassembled WGS sequence"/>
</dbReference>
<evidence type="ECO:0000313" key="1">
    <source>
        <dbReference type="EMBL" id="KAI0030024.1"/>
    </source>
</evidence>
<evidence type="ECO:0000313" key="2">
    <source>
        <dbReference type="Proteomes" id="UP000814128"/>
    </source>
</evidence>
<keyword evidence="2" id="KW-1185">Reference proteome</keyword>
<gene>
    <name evidence="1" type="ORF">K488DRAFT_72508</name>
</gene>
<organism evidence="1 2">
    <name type="scientific">Vararia minispora EC-137</name>
    <dbReference type="NCBI Taxonomy" id="1314806"/>
    <lineage>
        <taxon>Eukaryota</taxon>
        <taxon>Fungi</taxon>
        <taxon>Dikarya</taxon>
        <taxon>Basidiomycota</taxon>
        <taxon>Agaricomycotina</taxon>
        <taxon>Agaricomycetes</taxon>
        <taxon>Russulales</taxon>
        <taxon>Lachnocladiaceae</taxon>
        <taxon>Vararia</taxon>
    </lineage>
</organism>
<sequence length="325" mass="36761">MDRLPTEMLVNITRDLTAEDLRQLRAANKRLKEIASPAAFSVVKVTNTFRSVQGLLQLLNSKAISGTIEVIEFVEDRDLGLASAALHPLPSLQFLNIQNLLAFSSPSWTHMSPLLERLHSLNIYVLTDDSECSFYAEGLTEFYDVFSEIILPACRSLRNLSLNSTCMVGIMPPLDFRRVNHPYLTTLSLSSVAFAWNEEDSPFGGAEDFIVRHAATLKSLELIGCGLVITEMAREPMQYWASIWARFTETLTSLTFLRVKFDEREEPAQDGARKEIRYFSEDTEYGLLRHQEDLEGEEDDVPALEAFKAIVDSRRESEQKQSSLV</sequence>
<reference evidence="1" key="1">
    <citation type="submission" date="2021-02" db="EMBL/GenBank/DDBJ databases">
        <authorList>
            <consortium name="DOE Joint Genome Institute"/>
            <person name="Ahrendt S."/>
            <person name="Looney B.P."/>
            <person name="Miyauchi S."/>
            <person name="Morin E."/>
            <person name="Drula E."/>
            <person name="Courty P.E."/>
            <person name="Chicoki N."/>
            <person name="Fauchery L."/>
            <person name="Kohler A."/>
            <person name="Kuo A."/>
            <person name="Labutti K."/>
            <person name="Pangilinan J."/>
            <person name="Lipzen A."/>
            <person name="Riley R."/>
            <person name="Andreopoulos W."/>
            <person name="He G."/>
            <person name="Johnson J."/>
            <person name="Barry K.W."/>
            <person name="Grigoriev I.V."/>
            <person name="Nagy L."/>
            <person name="Hibbett D."/>
            <person name="Henrissat B."/>
            <person name="Matheny P.B."/>
            <person name="Labbe J."/>
            <person name="Martin F."/>
        </authorList>
    </citation>
    <scope>NUCLEOTIDE SEQUENCE</scope>
    <source>
        <strain evidence="1">EC-137</strain>
    </source>
</reference>
<dbReference type="EMBL" id="MU273643">
    <property type="protein sequence ID" value="KAI0030024.1"/>
    <property type="molecule type" value="Genomic_DNA"/>
</dbReference>
<accession>A0ACB8QE08</accession>
<proteinExistence type="predicted"/>
<reference evidence="1" key="2">
    <citation type="journal article" date="2022" name="New Phytol.">
        <title>Evolutionary transition to the ectomycorrhizal habit in the genomes of a hyperdiverse lineage of mushroom-forming fungi.</title>
        <authorList>
            <person name="Looney B."/>
            <person name="Miyauchi S."/>
            <person name="Morin E."/>
            <person name="Drula E."/>
            <person name="Courty P.E."/>
            <person name="Kohler A."/>
            <person name="Kuo A."/>
            <person name="LaButti K."/>
            <person name="Pangilinan J."/>
            <person name="Lipzen A."/>
            <person name="Riley R."/>
            <person name="Andreopoulos W."/>
            <person name="He G."/>
            <person name="Johnson J."/>
            <person name="Nolan M."/>
            <person name="Tritt A."/>
            <person name="Barry K.W."/>
            <person name="Grigoriev I.V."/>
            <person name="Nagy L.G."/>
            <person name="Hibbett D."/>
            <person name="Henrissat B."/>
            <person name="Matheny P.B."/>
            <person name="Labbe J."/>
            <person name="Martin F.M."/>
        </authorList>
    </citation>
    <scope>NUCLEOTIDE SEQUENCE</scope>
    <source>
        <strain evidence="1">EC-137</strain>
    </source>
</reference>
<name>A0ACB8QE08_9AGAM</name>
<comment type="caution">
    <text evidence="1">The sequence shown here is derived from an EMBL/GenBank/DDBJ whole genome shotgun (WGS) entry which is preliminary data.</text>
</comment>